<dbReference type="PANTHER" id="PTHR11654">
    <property type="entry name" value="OLIGOPEPTIDE TRANSPORTER-RELATED"/>
    <property type="match status" value="1"/>
</dbReference>
<dbReference type="AlphaFoldDB" id="A0A2G5ET53"/>
<dbReference type="InterPro" id="IPR018456">
    <property type="entry name" value="PTR2_symporter_CS"/>
</dbReference>
<dbReference type="Gene3D" id="1.20.1250.20">
    <property type="entry name" value="MFS general substrate transporter like domains"/>
    <property type="match status" value="1"/>
</dbReference>
<keyword evidence="5 6" id="KW-0472">Membrane</keyword>
<protein>
    <submittedName>
        <fullName evidence="7">Uncharacterized protein</fullName>
    </submittedName>
</protein>
<dbReference type="InterPro" id="IPR000109">
    <property type="entry name" value="POT_fam"/>
</dbReference>
<dbReference type="FunCoup" id="A0A2G5ET53">
    <property type="interactions" value="62"/>
</dbReference>
<feature type="transmembrane region" description="Helical" evidence="6">
    <location>
        <begin position="97"/>
        <end position="117"/>
    </location>
</feature>
<keyword evidence="4 6" id="KW-1133">Transmembrane helix</keyword>
<dbReference type="InterPro" id="IPR036259">
    <property type="entry name" value="MFS_trans_sf"/>
</dbReference>
<feature type="transmembrane region" description="Helical" evidence="6">
    <location>
        <begin position="71"/>
        <end position="91"/>
    </location>
</feature>
<dbReference type="GO" id="GO:0016020">
    <property type="term" value="C:membrane"/>
    <property type="evidence" value="ECO:0007669"/>
    <property type="project" value="UniProtKB-SubCell"/>
</dbReference>
<evidence type="ECO:0000256" key="3">
    <source>
        <dbReference type="ARBA" id="ARBA00022692"/>
    </source>
</evidence>
<dbReference type="PROSITE" id="PS01022">
    <property type="entry name" value="PTR2_1"/>
    <property type="match status" value="1"/>
</dbReference>
<sequence>MATKELPFSGEYMHDEEAPTKCVGQKKGGWTTFPFVTVSLLGLSIAVAGWMTNLIVYLIQKFNIKNIHATEIYNVVNGCTCFFPIVGAIIADSFVGNFFVILVSSILSLLGLVLLTLTATLDSLRPRDCKGDLETCEAPSQFQLAILFSAITLVSIGSGGTRFTLATMGADQFDKTKDQGTFFNWFFFTFYLATVIGITAIVYIEDNVSWGVGYILCLAINAIGLTIFICGKRYYRHIKPCGSPFTSLARVIVATIRKKKMVLSSESKDYYYGRIDETMFNAIIGPTSSFRFLNRAAMKTEGDAQQEGKLTESWSLCTVQHVEDFKSLIKIFPLWSTSIFLSTPIAIQMSLMVLQALTMDRHVGPHFSIPSSSFLVFTLLFTAISLSIFDRLLFPMWKKLTRRPMTPLLRLGIGHVLNIVGMAGSALVESRRLHVVRTHNLTHQPNSAAPMSALWLVAPLAIVGVGEAFHFPGQVALYYQEFPTSLKSTATAMISLVIAVAFYLSTALINLTQKITGWLPDNINEGRIDNVFWMLVILGVINFGYYITCAMLYKYNNVENAEQISETVTEA</sequence>
<evidence type="ECO:0000256" key="2">
    <source>
        <dbReference type="ARBA" id="ARBA00005982"/>
    </source>
</evidence>
<keyword evidence="3 6" id="KW-0812">Transmembrane</keyword>
<feature type="transmembrane region" description="Helical" evidence="6">
    <location>
        <begin position="35"/>
        <end position="59"/>
    </location>
</feature>
<evidence type="ECO:0000256" key="1">
    <source>
        <dbReference type="ARBA" id="ARBA00004141"/>
    </source>
</evidence>
<dbReference type="Proteomes" id="UP000230069">
    <property type="component" value="Unassembled WGS sequence"/>
</dbReference>
<feature type="transmembrane region" description="Helical" evidence="6">
    <location>
        <begin position="490"/>
        <end position="511"/>
    </location>
</feature>
<organism evidence="7 8">
    <name type="scientific">Aquilegia coerulea</name>
    <name type="common">Rocky mountain columbine</name>
    <dbReference type="NCBI Taxonomy" id="218851"/>
    <lineage>
        <taxon>Eukaryota</taxon>
        <taxon>Viridiplantae</taxon>
        <taxon>Streptophyta</taxon>
        <taxon>Embryophyta</taxon>
        <taxon>Tracheophyta</taxon>
        <taxon>Spermatophyta</taxon>
        <taxon>Magnoliopsida</taxon>
        <taxon>Ranunculales</taxon>
        <taxon>Ranunculaceae</taxon>
        <taxon>Thalictroideae</taxon>
        <taxon>Aquilegia</taxon>
    </lineage>
</organism>
<proteinExistence type="inferred from homology"/>
<evidence type="ECO:0000313" key="8">
    <source>
        <dbReference type="Proteomes" id="UP000230069"/>
    </source>
</evidence>
<gene>
    <name evidence="7" type="ORF">AQUCO_00400046v1</name>
</gene>
<keyword evidence="8" id="KW-1185">Reference proteome</keyword>
<evidence type="ECO:0000256" key="6">
    <source>
        <dbReference type="SAM" id="Phobius"/>
    </source>
</evidence>
<feature type="transmembrane region" description="Helical" evidence="6">
    <location>
        <begin position="182"/>
        <end position="204"/>
    </location>
</feature>
<comment type="similarity">
    <text evidence="2">Belongs to the major facilitator superfamily. Proton-dependent oligopeptide transporter (POT/PTR) (TC 2.A.17) family.</text>
</comment>
<feature type="transmembrane region" description="Helical" evidence="6">
    <location>
        <begin position="374"/>
        <end position="396"/>
    </location>
</feature>
<dbReference type="Pfam" id="PF00854">
    <property type="entry name" value="PTR2"/>
    <property type="match status" value="1"/>
</dbReference>
<evidence type="ECO:0000313" key="7">
    <source>
        <dbReference type="EMBL" id="PIA58919.1"/>
    </source>
</evidence>
<evidence type="ECO:0000256" key="5">
    <source>
        <dbReference type="ARBA" id="ARBA00023136"/>
    </source>
</evidence>
<dbReference type="SUPFAM" id="SSF103473">
    <property type="entry name" value="MFS general substrate transporter"/>
    <property type="match status" value="1"/>
</dbReference>
<feature type="transmembrane region" description="Helical" evidence="6">
    <location>
        <begin position="448"/>
        <end position="469"/>
    </location>
</feature>
<feature type="transmembrane region" description="Helical" evidence="6">
    <location>
        <begin position="334"/>
        <end position="354"/>
    </location>
</feature>
<evidence type="ECO:0000256" key="4">
    <source>
        <dbReference type="ARBA" id="ARBA00022989"/>
    </source>
</evidence>
<dbReference type="OrthoDB" id="8904098at2759"/>
<name>A0A2G5ET53_AQUCA</name>
<comment type="subcellular location">
    <subcellularLocation>
        <location evidence="1">Membrane</location>
        <topology evidence="1">Multi-pass membrane protein</topology>
    </subcellularLocation>
</comment>
<reference evidence="7 8" key="1">
    <citation type="submission" date="2017-09" db="EMBL/GenBank/DDBJ databases">
        <title>WGS assembly of Aquilegia coerulea Goldsmith.</title>
        <authorList>
            <person name="Hodges S."/>
            <person name="Kramer E."/>
            <person name="Nordborg M."/>
            <person name="Tomkins J."/>
            <person name="Borevitz J."/>
            <person name="Derieg N."/>
            <person name="Yan J."/>
            <person name="Mihaltcheva S."/>
            <person name="Hayes R.D."/>
            <person name="Rokhsar D."/>
        </authorList>
    </citation>
    <scope>NUCLEOTIDE SEQUENCE [LARGE SCALE GENOMIC DNA]</scope>
    <source>
        <strain evidence="8">cv. Goldsmith</strain>
    </source>
</reference>
<dbReference type="GO" id="GO:0022857">
    <property type="term" value="F:transmembrane transporter activity"/>
    <property type="evidence" value="ECO:0007669"/>
    <property type="project" value="InterPro"/>
</dbReference>
<dbReference type="GO" id="GO:0006857">
    <property type="term" value="P:oligopeptide transport"/>
    <property type="evidence" value="ECO:0007669"/>
    <property type="project" value="InterPro"/>
</dbReference>
<feature type="transmembrane region" description="Helical" evidence="6">
    <location>
        <begin position="531"/>
        <end position="553"/>
    </location>
</feature>
<feature type="transmembrane region" description="Helical" evidence="6">
    <location>
        <begin position="210"/>
        <end position="230"/>
    </location>
</feature>
<dbReference type="InParanoid" id="A0A2G5ET53"/>
<accession>A0A2G5ET53</accession>
<dbReference type="EMBL" id="KZ305021">
    <property type="protein sequence ID" value="PIA58919.1"/>
    <property type="molecule type" value="Genomic_DNA"/>
</dbReference>